<proteinExistence type="predicted"/>
<dbReference type="OrthoDB" id="444601at2759"/>
<dbReference type="EMBL" id="JAIZAY010000004">
    <property type="protein sequence ID" value="KAJ8044125.1"/>
    <property type="molecule type" value="Genomic_DNA"/>
</dbReference>
<dbReference type="AlphaFoldDB" id="A0A9Q1CFR9"/>
<feature type="region of interest" description="Disordered" evidence="1">
    <location>
        <begin position="134"/>
        <end position="190"/>
    </location>
</feature>
<sequence length="190" mass="22269">MAERSVQTVKSLLRKALDDNNDPYLALLDFRNTPHDDTLGSLAQRLFGRRTKTLIPTSRKLLEPKTIQLQQVTQGLTKRRQKQKVYFDRNTRKLPQLKIGDSVRVQTDRGWFPAMVKGTASTPRSYIVQTPDSARHTRNRKRLRQTKETFVEEDDLEPFSQDTDPGTTETRPTTKRKRQRPFWHKDYVMT</sequence>
<dbReference type="Proteomes" id="UP001152320">
    <property type="component" value="Chromosome 4"/>
</dbReference>
<protein>
    <submittedName>
        <fullName evidence="2">Uncharacterized protein</fullName>
    </submittedName>
</protein>
<evidence type="ECO:0000256" key="1">
    <source>
        <dbReference type="SAM" id="MobiDB-lite"/>
    </source>
</evidence>
<dbReference type="PANTHER" id="PTHR33244:SF3">
    <property type="entry name" value="PEPTIDASE A2 DOMAIN-CONTAINING PROTEIN"/>
    <property type="match status" value="1"/>
</dbReference>
<accession>A0A9Q1CFR9</accession>
<organism evidence="2 3">
    <name type="scientific">Holothuria leucospilota</name>
    <name type="common">Black long sea cucumber</name>
    <name type="synonym">Mertensiothuria leucospilota</name>
    <dbReference type="NCBI Taxonomy" id="206669"/>
    <lineage>
        <taxon>Eukaryota</taxon>
        <taxon>Metazoa</taxon>
        <taxon>Echinodermata</taxon>
        <taxon>Eleutherozoa</taxon>
        <taxon>Echinozoa</taxon>
        <taxon>Holothuroidea</taxon>
        <taxon>Aspidochirotacea</taxon>
        <taxon>Aspidochirotida</taxon>
        <taxon>Holothuriidae</taxon>
        <taxon>Holothuria</taxon>
    </lineage>
</organism>
<evidence type="ECO:0000313" key="3">
    <source>
        <dbReference type="Proteomes" id="UP001152320"/>
    </source>
</evidence>
<keyword evidence="3" id="KW-1185">Reference proteome</keyword>
<dbReference type="PANTHER" id="PTHR33244">
    <property type="entry name" value="INTEGRASE CATALYTIC DOMAIN-CONTAINING PROTEIN-RELATED"/>
    <property type="match status" value="1"/>
</dbReference>
<name>A0A9Q1CFR9_HOLLE</name>
<feature type="compositionally biased region" description="Basic residues" evidence="1">
    <location>
        <begin position="173"/>
        <end position="182"/>
    </location>
</feature>
<reference evidence="2" key="1">
    <citation type="submission" date="2021-10" db="EMBL/GenBank/DDBJ databases">
        <title>Tropical sea cucumber genome reveals ecological adaptation and Cuvierian tubules defense mechanism.</title>
        <authorList>
            <person name="Chen T."/>
        </authorList>
    </citation>
    <scope>NUCLEOTIDE SEQUENCE</scope>
    <source>
        <strain evidence="2">Nanhai2018</strain>
        <tissue evidence="2">Muscle</tissue>
    </source>
</reference>
<feature type="compositionally biased region" description="Low complexity" evidence="1">
    <location>
        <begin position="162"/>
        <end position="171"/>
    </location>
</feature>
<evidence type="ECO:0000313" key="2">
    <source>
        <dbReference type="EMBL" id="KAJ8044125.1"/>
    </source>
</evidence>
<gene>
    <name evidence="2" type="ORF">HOLleu_11505</name>
</gene>
<comment type="caution">
    <text evidence="2">The sequence shown here is derived from an EMBL/GenBank/DDBJ whole genome shotgun (WGS) entry which is preliminary data.</text>
</comment>